<gene>
    <name evidence="1" type="ORF">H702_04400</name>
    <name evidence="2" type="ORF">SAMN02910290_00064</name>
</gene>
<keyword evidence="4" id="KW-1185">Reference proteome</keyword>
<evidence type="ECO:0000313" key="2">
    <source>
        <dbReference type="EMBL" id="SFL02373.1"/>
    </source>
</evidence>
<comment type="caution">
    <text evidence="1">The sequence shown here is derived from an EMBL/GenBank/DDBJ whole genome shotgun (WGS) entry which is preliminary data.</text>
</comment>
<dbReference type="Proteomes" id="UP000029382">
    <property type="component" value="Unassembled WGS sequence"/>
</dbReference>
<reference evidence="2 4" key="2">
    <citation type="submission" date="2016-10" db="EMBL/GenBank/DDBJ databases">
        <authorList>
            <person name="Varghese N."/>
            <person name="Submissions S."/>
        </authorList>
    </citation>
    <scope>NUCLEOTIDE SEQUENCE [LARGE SCALE GENOMIC DNA]</scope>
    <source>
        <strain evidence="2 4">JB1</strain>
    </source>
</reference>
<dbReference type="EMBL" id="FOTG01000002">
    <property type="protein sequence ID" value="SFL02373.1"/>
    <property type="molecule type" value="Genomic_DNA"/>
</dbReference>
<evidence type="ECO:0000313" key="1">
    <source>
        <dbReference type="EMBL" id="KFN88267.1"/>
    </source>
</evidence>
<name>A0A091BWX0_STREI</name>
<reference evidence="1 3" key="1">
    <citation type="journal article" date="2014" name="Genome Announc.">
        <title>Draft Genome Sequences of Streptococcus bovis Strains ATCC 33317 and JB1.</title>
        <authorList>
            <person name="Benahmed F.H."/>
            <person name="Gopinath G.R."/>
            <person name="Harbottle H."/>
            <person name="Cotta M.A."/>
            <person name="Luo Y."/>
            <person name="Henderson C."/>
            <person name="Teri P."/>
            <person name="Soppet D."/>
            <person name="Rasmussen M."/>
            <person name="Whitehead T.R."/>
            <person name="Davidson M."/>
        </authorList>
    </citation>
    <scope>NUCLEOTIDE SEQUENCE [LARGE SCALE GENOMIC DNA]</scope>
    <source>
        <strain evidence="1 3">JB1</strain>
    </source>
</reference>
<dbReference type="EMBL" id="AUZH01000013">
    <property type="protein sequence ID" value="KFN88267.1"/>
    <property type="molecule type" value="Genomic_DNA"/>
</dbReference>
<accession>A0A091BWX0</accession>
<protein>
    <submittedName>
        <fullName evidence="1">Uncharacterized protein</fullName>
    </submittedName>
</protein>
<evidence type="ECO:0000313" key="4">
    <source>
        <dbReference type="Proteomes" id="UP000182793"/>
    </source>
</evidence>
<dbReference type="AlphaFoldDB" id="A0A091BWX0"/>
<sequence length="94" mass="10799">MITYIAKITFFDKTFCIALDLKRVSHSLLEQIKRQVGLVEHDLQIWQEALSDSFKSLASDTFFSKTFFIRALQEHFSDLGKHEAVASITCQTLT</sequence>
<organism evidence="1 3">
    <name type="scientific">Streptococcus equinus JB1</name>
    <dbReference type="NCBI Taxonomy" id="1294274"/>
    <lineage>
        <taxon>Bacteria</taxon>
        <taxon>Bacillati</taxon>
        <taxon>Bacillota</taxon>
        <taxon>Bacilli</taxon>
        <taxon>Lactobacillales</taxon>
        <taxon>Streptococcaceae</taxon>
        <taxon>Streptococcus</taxon>
    </lineage>
</organism>
<proteinExistence type="predicted"/>
<evidence type="ECO:0000313" key="3">
    <source>
        <dbReference type="Proteomes" id="UP000029382"/>
    </source>
</evidence>
<dbReference type="Proteomes" id="UP000182793">
    <property type="component" value="Unassembled WGS sequence"/>
</dbReference>
<dbReference type="RefSeq" id="WP_039696563.1">
    <property type="nucleotide sequence ID" value="NZ_AUZH01000013.1"/>
</dbReference>